<gene>
    <name evidence="2" type="ORF">FBZ88_12362</name>
</gene>
<evidence type="ECO:0000313" key="2">
    <source>
        <dbReference type="EMBL" id="TWB18906.1"/>
    </source>
</evidence>
<accession>A0A560FBB2</accession>
<keyword evidence="1" id="KW-0732">Signal</keyword>
<name>A0A560FBB2_9PROT</name>
<keyword evidence="3" id="KW-1185">Reference proteome</keyword>
<dbReference type="Proteomes" id="UP000316545">
    <property type="component" value="Unassembled WGS sequence"/>
</dbReference>
<comment type="caution">
    <text evidence="2">The sequence shown here is derived from an EMBL/GenBank/DDBJ whole genome shotgun (WGS) entry which is preliminary data.</text>
</comment>
<dbReference type="InterPro" id="IPR049973">
    <property type="entry name" value="STY0301-like"/>
</dbReference>
<evidence type="ECO:0000313" key="3">
    <source>
        <dbReference type="Proteomes" id="UP000316545"/>
    </source>
</evidence>
<feature type="chain" id="PRO_5021999305" evidence="1">
    <location>
        <begin position="28"/>
        <end position="119"/>
    </location>
</feature>
<dbReference type="NCBIfam" id="NF042415">
    <property type="entry name" value="STY0301_fam"/>
    <property type="match status" value="1"/>
</dbReference>
<protein>
    <submittedName>
        <fullName evidence="2">Uncharacterized protein</fullName>
    </submittedName>
</protein>
<dbReference type="AlphaFoldDB" id="A0A560FBB2"/>
<feature type="signal peptide" evidence="1">
    <location>
        <begin position="1"/>
        <end position="27"/>
    </location>
</feature>
<sequence>MSLNRDVMKRLLLISAASFGIANAACAAPPDVCPARPGDKVKSLNVFDGKPEDMFNLAPDDQGAGQDTFTVGEIYKAGRMVTIRCIYASGTVTDVELKDKVEQCKASEKKSGEVTIQCH</sequence>
<reference evidence="2 3" key="1">
    <citation type="submission" date="2019-06" db="EMBL/GenBank/DDBJ databases">
        <title>Genomic Encyclopedia of Type Strains, Phase IV (KMG-V): Genome sequencing to study the core and pangenomes of soil and plant-associated prokaryotes.</title>
        <authorList>
            <person name="Whitman W."/>
        </authorList>
    </citation>
    <scope>NUCLEOTIDE SEQUENCE [LARGE SCALE GENOMIC DNA]</scope>
    <source>
        <strain evidence="2 3">BR 11865</strain>
    </source>
</reference>
<evidence type="ECO:0000256" key="1">
    <source>
        <dbReference type="SAM" id="SignalP"/>
    </source>
</evidence>
<proteinExistence type="predicted"/>
<dbReference type="EMBL" id="VITO01000023">
    <property type="protein sequence ID" value="TWB18906.1"/>
    <property type="molecule type" value="Genomic_DNA"/>
</dbReference>
<organism evidence="2 3">
    <name type="scientific">Nitrospirillum amazonense</name>
    <dbReference type="NCBI Taxonomy" id="28077"/>
    <lineage>
        <taxon>Bacteria</taxon>
        <taxon>Pseudomonadati</taxon>
        <taxon>Pseudomonadota</taxon>
        <taxon>Alphaproteobacteria</taxon>
        <taxon>Rhodospirillales</taxon>
        <taxon>Azospirillaceae</taxon>
        <taxon>Nitrospirillum</taxon>
    </lineage>
</organism>